<feature type="region of interest" description="Disordered" evidence="1">
    <location>
        <begin position="25"/>
        <end position="45"/>
    </location>
</feature>
<dbReference type="AlphaFoldDB" id="A0A2I0JS01"/>
<dbReference type="EMBL" id="PGOL01001353">
    <property type="protein sequence ID" value="PKI58660.1"/>
    <property type="molecule type" value="Genomic_DNA"/>
</dbReference>
<evidence type="ECO:0000256" key="1">
    <source>
        <dbReference type="SAM" id="MobiDB-lite"/>
    </source>
</evidence>
<accession>A0A2I0JS01</accession>
<feature type="compositionally biased region" description="Low complexity" evidence="1">
    <location>
        <begin position="35"/>
        <end position="45"/>
    </location>
</feature>
<sequence>MDLVELGVIGVLPWTKKTIWSTTLPSPPLPPPSLPTNSPLSSSPTKLQLQWRRIFTIGLKAMMTNLASEWSNLASTSEILTGKFRRTRARLASHEARISKLPGALPTPGMGSPWARQPSLRV</sequence>
<keyword evidence="3" id="KW-1185">Reference proteome</keyword>
<feature type="compositionally biased region" description="Pro residues" evidence="1">
    <location>
        <begin position="25"/>
        <end position="34"/>
    </location>
</feature>
<evidence type="ECO:0000313" key="3">
    <source>
        <dbReference type="Proteomes" id="UP000233551"/>
    </source>
</evidence>
<organism evidence="2 3">
    <name type="scientific">Punica granatum</name>
    <name type="common">Pomegranate</name>
    <dbReference type="NCBI Taxonomy" id="22663"/>
    <lineage>
        <taxon>Eukaryota</taxon>
        <taxon>Viridiplantae</taxon>
        <taxon>Streptophyta</taxon>
        <taxon>Embryophyta</taxon>
        <taxon>Tracheophyta</taxon>
        <taxon>Spermatophyta</taxon>
        <taxon>Magnoliopsida</taxon>
        <taxon>eudicotyledons</taxon>
        <taxon>Gunneridae</taxon>
        <taxon>Pentapetalae</taxon>
        <taxon>rosids</taxon>
        <taxon>malvids</taxon>
        <taxon>Myrtales</taxon>
        <taxon>Lythraceae</taxon>
        <taxon>Punica</taxon>
    </lineage>
</organism>
<comment type="caution">
    <text evidence="2">The sequence shown here is derived from an EMBL/GenBank/DDBJ whole genome shotgun (WGS) entry which is preliminary data.</text>
</comment>
<proteinExistence type="predicted"/>
<gene>
    <name evidence="2" type="ORF">CRG98_020926</name>
</gene>
<reference evidence="2 3" key="1">
    <citation type="submission" date="2017-11" db="EMBL/GenBank/DDBJ databases">
        <title>De-novo sequencing of pomegranate (Punica granatum L.) genome.</title>
        <authorList>
            <person name="Akparov Z."/>
            <person name="Amiraslanov A."/>
            <person name="Hajiyeva S."/>
            <person name="Abbasov M."/>
            <person name="Kaur K."/>
            <person name="Hamwieh A."/>
            <person name="Solovyev V."/>
            <person name="Salamov A."/>
            <person name="Braich B."/>
            <person name="Kosarev P."/>
            <person name="Mahmoud A."/>
            <person name="Hajiyev E."/>
            <person name="Babayeva S."/>
            <person name="Izzatullayeva V."/>
            <person name="Mammadov A."/>
            <person name="Mammadov A."/>
            <person name="Sharifova S."/>
            <person name="Ojaghi J."/>
            <person name="Eynullazada K."/>
            <person name="Bayramov B."/>
            <person name="Abdulazimova A."/>
            <person name="Shahmuradov I."/>
        </authorList>
    </citation>
    <scope>NUCLEOTIDE SEQUENCE [LARGE SCALE GENOMIC DNA]</scope>
    <source>
        <strain evidence="3">cv. AG2017</strain>
        <tissue evidence="2">Leaf</tissue>
    </source>
</reference>
<evidence type="ECO:0000313" key="2">
    <source>
        <dbReference type="EMBL" id="PKI58660.1"/>
    </source>
</evidence>
<protein>
    <submittedName>
        <fullName evidence="2">Uncharacterized protein</fullName>
    </submittedName>
</protein>
<feature type="region of interest" description="Disordered" evidence="1">
    <location>
        <begin position="101"/>
        <end position="122"/>
    </location>
</feature>
<name>A0A2I0JS01_PUNGR</name>
<dbReference type="Proteomes" id="UP000233551">
    <property type="component" value="Unassembled WGS sequence"/>
</dbReference>